<dbReference type="AlphaFoldDB" id="A0A7W4ULE5"/>
<gene>
    <name evidence="1" type="ORF">FHX72_000743</name>
</gene>
<accession>A0A7W4ULE5</accession>
<comment type="caution">
    <text evidence="1">The sequence shown here is derived from an EMBL/GenBank/DDBJ whole genome shotgun (WGS) entry which is preliminary data.</text>
</comment>
<protein>
    <submittedName>
        <fullName evidence="1">Uncharacterized protein</fullName>
    </submittedName>
</protein>
<dbReference type="Proteomes" id="UP000545286">
    <property type="component" value="Unassembled WGS sequence"/>
</dbReference>
<reference evidence="1 2" key="1">
    <citation type="submission" date="2020-08" db="EMBL/GenBank/DDBJ databases">
        <title>Sequencing the genomes of 1000 actinobacteria strains.</title>
        <authorList>
            <person name="Klenk H.-P."/>
        </authorList>
    </citation>
    <scope>NUCLEOTIDE SEQUENCE [LARGE SCALE GENOMIC DNA]</scope>
    <source>
        <strain evidence="1 2">DSM 20419</strain>
    </source>
</reference>
<organism evidence="1 2">
    <name type="scientific">Pseudoclavibacter helvolus</name>
    <dbReference type="NCBI Taxonomy" id="255205"/>
    <lineage>
        <taxon>Bacteria</taxon>
        <taxon>Bacillati</taxon>
        <taxon>Actinomycetota</taxon>
        <taxon>Actinomycetes</taxon>
        <taxon>Micrococcales</taxon>
        <taxon>Microbacteriaceae</taxon>
        <taxon>Pseudoclavibacter</taxon>
    </lineage>
</organism>
<keyword evidence="2" id="KW-1185">Reference proteome</keyword>
<proteinExistence type="predicted"/>
<dbReference type="EMBL" id="JACHWJ010000001">
    <property type="protein sequence ID" value="MBB2956631.1"/>
    <property type="molecule type" value="Genomic_DNA"/>
</dbReference>
<evidence type="ECO:0000313" key="2">
    <source>
        <dbReference type="Proteomes" id="UP000545286"/>
    </source>
</evidence>
<evidence type="ECO:0000313" key="1">
    <source>
        <dbReference type="EMBL" id="MBB2956631.1"/>
    </source>
</evidence>
<name>A0A7W4ULE5_9MICO</name>
<sequence length="158" mass="17298">MLFLVTGTHTGSIPVRVSLWDSEPDLGDWPEIVEASPIPHGDGGLWPWGETPVVEFPLPAESYRVRWNSRAMDEGAADADVEFGDPSPDSYELMLWPAPVAPERIIRQDSIQAACWHPRASPKADAKGGTCGAREGPGWRSLSVANRGFLLVRLRGVR</sequence>